<dbReference type="STRING" id="105785.A0A2J7Q5P3"/>
<comment type="caution">
    <text evidence="1">The sequence shown here is derived from an EMBL/GenBank/DDBJ whole genome shotgun (WGS) entry which is preliminary data.</text>
</comment>
<accession>A0A2J7Q5P3</accession>
<sequence length="75" mass="8891">MHKYIWYFCFIRRFENVTQLRYLGTTIASQNRLNSGNACYHSVQNSLSSRLLSKCMEFRIYKTLILPVVLYGCET</sequence>
<proteinExistence type="predicted"/>
<evidence type="ECO:0008006" key="3">
    <source>
        <dbReference type="Google" id="ProtNLM"/>
    </source>
</evidence>
<evidence type="ECO:0000313" key="2">
    <source>
        <dbReference type="Proteomes" id="UP000235965"/>
    </source>
</evidence>
<dbReference type="Proteomes" id="UP000235965">
    <property type="component" value="Unassembled WGS sequence"/>
</dbReference>
<dbReference type="InParanoid" id="A0A2J7Q5P3"/>
<organism evidence="1 2">
    <name type="scientific">Cryptotermes secundus</name>
    <dbReference type="NCBI Taxonomy" id="105785"/>
    <lineage>
        <taxon>Eukaryota</taxon>
        <taxon>Metazoa</taxon>
        <taxon>Ecdysozoa</taxon>
        <taxon>Arthropoda</taxon>
        <taxon>Hexapoda</taxon>
        <taxon>Insecta</taxon>
        <taxon>Pterygota</taxon>
        <taxon>Neoptera</taxon>
        <taxon>Polyneoptera</taxon>
        <taxon>Dictyoptera</taxon>
        <taxon>Blattodea</taxon>
        <taxon>Blattoidea</taxon>
        <taxon>Termitoidae</taxon>
        <taxon>Kalotermitidae</taxon>
        <taxon>Cryptotermitinae</taxon>
        <taxon>Cryptotermes</taxon>
    </lineage>
</organism>
<reference evidence="1 2" key="1">
    <citation type="submission" date="2017-12" db="EMBL/GenBank/DDBJ databases">
        <title>Hemimetabolous genomes reveal molecular basis of termite eusociality.</title>
        <authorList>
            <person name="Harrison M.C."/>
            <person name="Jongepier E."/>
            <person name="Robertson H.M."/>
            <person name="Arning N."/>
            <person name="Bitard-Feildel T."/>
            <person name="Chao H."/>
            <person name="Childers C.P."/>
            <person name="Dinh H."/>
            <person name="Doddapaneni H."/>
            <person name="Dugan S."/>
            <person name="Gowin J."/>
            <person name="Greiner C."/>
            <person name="Han Y."/>
            <person name="Hu H."/>
            <person name="Hughes D.S.T."/>
            <person name="Huylmans A.-K."/>
            <person name="Kemena C."/>
            <person name="Kremer L.P.M."/>
            <person name="Lee S.L."/>
            <person name="Lopez-Ezquerra A."/>
            <person name="Mallet L."/>
            <person name="Monroy-Kuhn J.M."/>
            <person name="Moser A."/>
            <person name="Murali S.C."/>
            <person name="Muzny D.M."/>
            <person name="Otani S."/>
            <person name="Piulachs M.-D."/>
            <person name="Poelchau M."/>
            <person name="Qu J."/>
            <person name="Schaub F."/>
            <person name="Wada-Katsumata A."/>
            <person name="Worley K.C."/>
            <person name="Xie Q."/>
            <person name="Ylla G."/>
            <person name="Poulsen M."/>
            <person name="Gibbs R.A."/>
            <person name="Schal C."/>
            <person name="Richards S."/>
            <person name="Belles X."/>
            <person name="Korb J."/>
            <person name="Bornberg-Bauer E."/>
        </authorList>
    </citation>
    <scope>NUCLEOTIDE SEQUENCE [LARGE SCALE GENOMIC DNA]</scope>
    <source>
        <tissue evidence="1">Whole body</tissue>
    </source>
</reference>
<gene>
    <name evidence="1" type="ORF">B7P43_G13199</name>
</gene>
<keyword evidence="2" id="KW-1185">Reference proteome</keyword>
<protein>
    <recommendedName>
        <fullName evidence="3">Reverse transcriptase domain-containing protein</fullName>
    </recommendedName>
</protein>
<name>A0A2J7Q5P3_9NEOP</name>
<dbReference type="AlphaFoldDB" id="A0A2J7Q5P3"/>
<evidence type="ECO:0000313" key="1">
    <source>
        <dbReference type="EMBL" id="PNF23909.1"/>
    </source>
</evidence>
<dbReference type="EMBL" id="NEVH01017553">
    <property type="protein sequence ID" value="PNF23909.1"/>
    <property type="molecule type" value="Genomic_DNA"/>
</dbReference>